<dbReference type="InterPro" id="IPR039031">
    <property type="entry name" value="Mucolipin"/>
</dbReference>
<sequence length="339" mass="39132">MLPSSDKPNIDVSTETDCIILKPQDLASKNTEVKLNSSFFNLEFYRLIQVKISFKLKGVALQTIHARELPDCYAFQNTITFNNRAHSGKIKIYFNSDTDIQECKDWHILGSVLQKNSLYILVFDGFVILNCLASLILCSRSVVLALKLRQRFVNFFLEKYNRCVSYTDRMEFINGWYVLVIISDVMTITGSVLKMEIKAKFEDLNTVAECLFSLVNGDDMFATFAQIQQKSMLVWTFSRLYLYSFIILFIYMILSLFIALITDAYDTIKETLEHLVPDNFSCVISNMLYVFQKYQQNGFLATDLHEFLKDCGNVSYRNEQTSAPFICCCRRSVGCFLMC</sequence>
<evidence type="ECO:0000259" key="2">
    <source>
        <dbReference type="Pfam" id="PF21381"/>
    </source>
</evidence>
<dbReference type="OrthoDB" id="263481at2759"/>
<keyword evidence="1" id="KW-0472">Membrane</keyword>
<name>A0A226MJI0_CALSU</name>
<proteinExistence type="predicted"/>
<dbReference type="AlphaFoldDB" id="A0A226MJI0"/>
<feature type="transmembrane region" description="Helical" evidence="1">
    <location>
        <begin position="240"/>
        <end position="261"/>
    </location>
</feature>
<evidence type="ECO:0000256" key="1">
    <source>
        <dbReference type="SAM" id="Phobius"/>
    </source>
</evidence>
<dbReference type="Pfam" id="PF21381">
    <property type="entry name" value="MCLN_ECD"/>
    <property type="match status" value="1"/>
</dbReference>
<accession>A0A226MJI0</accession>
<dbReference type="Proteomes" id="UP000198323">
    <property type="component" value="Unassembled WGS sequence"/>
</dbReference>
<feature type="domain" description="Mucolipin extracytosolic" evidence="2">
    <location>
        <begin position="2"/>
        <end position="104"/>
    </location>
</feature>
<dbReference type="STRING" id="9009.A0A226MJI0"/>
<comment type="caution">
    <text evidence="3">The sequence shown here is derived from an EMBL/GenBank/DDBJ whole genome shotgun (WGS) entry which is preliminary data.</text>
</comment>
<dbReference type="PANTHER" id="PTHR12127:SF4">
    <property type="entry name" value="MUCOLIPIN-2"/>
    <property type="match status" value="1"/>
</dbReference>
<feature type="transmembrane region" description="Helical" evidence="1">
    <location>
        <begin position="118"/>
        <end position="146"/>
    </location>
</feature>
<dbReference type="InterPro" id="IPR049134">
    <property type="entry name" value="MCLN_ECD"/>
</dbReference>
<reference evidence="3 4" key="1">
    <citation type="submission" date="2016-07" db="EMBL/GenBank/DDBJ databases">
        <title>Disparate Historic Effective Population Sizes Predicted by Modern Levels of Genome Diversity for the Scaled Quail (Callipepla squamata) and the Northern Bobwhite (Colinus virginianus): Inferences from First and Second Generation Draft Genome Assemblies for Sympatric New World Quail.</title>
        <authorList>
            <person name="Oldeschulte D.L."/>
            <person name="Halley Y.A."/>
            <person name="Bhattarai E.K."/>
            <person name="Brashear W.A."/>
            <person name="Hill J."/>
            <person name="Metz R.P."/>
            <person name="Johnson C.D."/>
            <person name="Rollins D."/>
            <person name="Peterson M.J."/>
            <person name="Bickhart D.M."/>
            <person name="Decker J.E."/>
            <person name="Seabury C.M."/>
        </authorList>
    </citation>
    <scope>NUCLEOTIDE SEQUENCE [LARGE SCALE GENOMIC DNA]</scope>
    <source>
        <strain evidence="3 4">Texas</strain>
        <tissue evidence="3">Leg muscle</tissue>
    </source>
</reference>
<protein>
    <recommendedName>
        <fullName evidence="2">Mucolipin extracytosolic domain-containing protein</fullName>
    </recommendedName>
</protein>
<gene>
    <name evidence="3" type="ORF">ASZ78_012896</name>
</gene>
<evidence type="ECO:0000313" key="3">
    <source>
        <dbReference type="EMBL" id="OXB55464.1"/>
    </source>
</evidence>
<dbReference type="GO" id="GO:0016020">
    <property type="term" value="C:membrane"/>
    <property type="evidence" value="ECO:0007669"/>
    <property type="project" value="TreeGrafter"/>
</dbReference>
<feature type="transmembrane region" description="Helical" evidence="1">
    <location>
        <begin position="175"/>
        <end position="193"/>
    </location>
</feature>
<dbReference type="PANTHER" id="PTHR12127">
    <property type="entry name" value="MUCOLIPIN"/>
    <property type="match status" value="1"/>
</dbReference>
<dbReference type="EMBL" id="MCFN01000742">
    <property type="protein sequence ID" value="OXB55464.1"/>
    <property type="molecule type" value="Genomic_DNA"/>
</dbReference>
<keyword evidence="1" id="KW-1133">Transmembrane helix</keyword>
<dbReference type="GO" id="GO:0072345">
    <property type="term" value="F:NAADP-sensitive calcium-release channel activity"/>
    <property type="evidence" value="ECO:0007669"/>
    <property type="project" value="TreeGrafter"/>
</dbReference>
<organism evidence="3 4">
    <name type="scientific">Callipepla squamata</name>
    <name type="common">Scaled quail</name>
    <dbReference type="NCBI Taxonomy" id="9009"/>
    <lineage>
        <taxon>Eukaryota</taxon>
        <taxon>Metazoa</taxon>
        <taxon>Chordata</taxon>
        <taxon>Craniata</taxon>
        <taxon>Vertebrata</taxon>
        <taxon>Euteleostomi</taxon>
        <taxon>Archelosauria</taxon>
        <taxon>Archosauria</taxon>
        <taxon>Dinosauria</taxon>
        <taxon>Saurischia</taxon>
        <taxon>Theropoda</taxon>
        <taxon>Coelurosauria</taxon>
        <taxon>Aves</taxon>
        <taxon>Neognathae</taxon>
        <taxon>Galloanserae</taxon>
        <taxon>Galliformes</taxon>
        <taxon>Odontophoridae</taxon>
        <taxon>Callipepla</taxon>
    </lineage>
</organism>
<keyword evidence="1" id="KW-0812">Transmembrane</keyword>
<keyword evidence="4" id="KW-1185">Reference proteome</keyword>
<evidence type="ECO:0000313" key="4">
    <source>
        <dbReference type="Proteomes" id="UP000198323"/>
    </source>
</evidence>